<comment type="catalytic activity">
    <reaction evidence="7">
        <text>L-cysteinyl-[prolipoprotein] + a 1,2-diacyl-sn-glycero-3-phospho-(1'-sn-glycerol) = an S-1,2-diacyl-sn-glyceryl-L-cysteinyl-[prolipoprotein] + sn-glycerol 1-phosphate + H(+)</text>
        <dbReference type="Rhea" id="RHEA:56712"/>
        <dbReference type="Rhea" id="RHEA-COMP:14679"/>
        <dbReference type="Rhea" id="RHEA-COMP:14680"/>
        <dbReference type="ChEBI" id="CHEBI:15378"/>
        <dbReference type="ChEBI" id="CHEBI:29950"/>
        <dbReference type="ChEBI" id="CHEBI:57685"/>
        <dbReference type="ChEBI" id="CHEBI:64716"/>
        <dbReference type="ChEBI" id="CHEBI:140658"/>
        <dbReference type="EC" id="2.5.1.145"/>
    </reaction>
</comment>
<dbReference type="STRING" id="293826.Amet_3254"/>
<dbReference type="GO" id="GO:0042158">
    <property type="term" value="P:lipoprotein biosynthetic process"/>
    <property type="evidence" value="ECO:0007669"/>
    <property type="project" value="UniProtKB-UniRule"/>
</dbReference>
<evidence type="ECO:0000256" key="5">
    <source>
        <dbReference type="ARBA" id="ARBA00022989"/>
    </source>
</evidence>
<gene>
    <name evidence="7" type="primary">lgt</name>
    <name evidence="8" type="ordered locus">Amet_3254</name>
</gene>
<feature type="binding site" evidence="7">
    <location>
        <position position="130"/>
    </location>
    <ligand>
        <name>a 1,2-diacyl-sn-glycero-3-phospho-(1'-sn-glycerol)</name>
        <dbReference type="ChEBI" id="CHEBI:64716"/>
    </ligand>
</feature>
<dbReference type="eggNOG" id="COG0682">
    <property type="taxonomic scope" value="Bacteria"/>
</dbReference>
<evidence type="ECO:0000313" key="8">
    <source>
        <dbReference type="EMBL" id="ABR49392.1"/>
    </source>
</evidence>
<comment type="similarity">
    <text evidence="1 7">Belongs to the Lgt family.</text>
</comment>
<name>A6TT74_ALKMQ</name>
<dbReference type="GO" id="GO:0008961">
    <property type="term" value="F:phosphatidylglycerol-prolipoprotein diacylglyceryl transferase activity"/>
    <property type="evidence" value="ECO:0007669"/>
    <property type="project" value="UniProtKB-UniRule"/>
</dbReference>
<dbReference type="InterPro" id="IPR001640">
    <property type="entry name" value="Lgt"/>
</dbReference>
<dbReference type="KEGG" id="amt:Amet_3254"/>
<dbReference type="EC" id="2.5.1.145" evidence="7"/>
<feature type="transmembrane region" description="Helical" evidence="7">
    <location>
        <begin position="47"/>
        <end position="67"/>
    </location>
</feature>
<dbReference type="NCBIfam" id="TIGR00544">
    <property type="entry name" value="lgt"/>
    <property type="match status" value="1"/>
</dbReference>
<dbReference type="UniPathway" id="UPA00664"/>
<accession>A6TT74</accession>
<evidence type="ECO:0000256" key="1">
    <source>
        <dbReference type="ARBA" id="ARBA00007150"/>
    </source>
</evidence>
<keyword evidence="9" id="KW-1185">Reference proteome</keyword>
<dbReference type="EMBL" id="CP000724">
    <property type="protein sequence ID" value="ABR49392.1"/>
    <property type="molecule type" value="Genomic_DNA"/>
</dbReference>
<keyword evidence="3 7" id="KW-0808">Transferase</keyword>
<proteinExistence type="inferred from homology"/>
<keyword evidence="4 7" id="KW-0812">Transmembrane</keyword>
<comment type="subcellular location">
    <subcellularLocation>
        <location evidence="7">Cell membrane</location>
        <topology evidence="7">Multi-pass membrane protein</topology>
    </subcellularLocation>
</comment>
<dbReference type="RefSeq" id="WP_012064357.1">
    <property type="nucleotide sequence ID" value="NC_009633.1"/>
</dbReference>
<evidence type="ECO:0000313" key="9">
    <source>
        <dbReference type="Proteomes" id="UP000001572"/>
    </source>
</evidence>
<dbReference type="PANTHER" id="PTHR30589">
    <property type="entry name" value="PROLIPOPROTEIN DIACYLGLYCERYL TRANSFERASE"/>
    <property type="match status" value="1"/>
</dbReference>
<sequence>MVQLFSIGGFNIHLFGITIAIGMIAGMSVMLREGKRKGLNQDKIMDLGLYTIIAGVIGARLNYILAFNFSYYLEHPRAIFMLQEGGLSIQGALIGGALFAFWYMKKHKIPMWQTADAFAPAIILGQAIGRVGCDVFGIPMSRAWFWGVEVGAQLLHPAQIYEAILNYILFLVLWNKRKSIKYDGQIFMMYLIGFSINRFVIEFFRTNPMVAGPISIAHVYSVLIIMATLVVMNWLKKKQQKTQSTVENPTVHDGKIEWTANFIIGAAMIVSVMFYYWIHSL</sequence>
<feature type="transmembrane region" description="Helical" evidence="7">
    <location>
        <begin position="256"/>
        <end position="278"/>
    </location>
</feature>
<dbReference type="Proteomes" id="UP000001572">
    <property type="component" value="Chromosome"/>
</dbReference>
<dbReference type="PANTHER" id="PTHR30589:SF0">
    <property type="entry name" value="PHOSPHATIDYLGLYCEROL--PROLIPOPROTEIN DIACYLGLYCERYL TRANSFERASE"/>
    <property type="match status" value="1"/>
</dbReference>
<dbReference type="AlphaFoldDB" id="A6TT74"/>
<evidence type="ECO:0000256" key="4">
    <source>
        <dbReference type="ARBA" id="ARBA00022692"/>
    </source>
</evidence>
<organism evidence="8 9">
    <name type="scientific">Alkaliphilus metalliredigens (strain QYMF)</name>
    <dbReference type="NCBI Taxonomy" id="293826"/>
    <lineage>
        <taxon>Bacteria</taxon>
        <taxon>Bacillati</taxon>
        <taxon>Bacillota</taxon>
        <taxon>Clostridia</taxon>
        <taxon>Peptostreptococcales</taxon>
        <taxon>Natronincolaceae</taxon>
        <taxon>Alkaliphilus</taxon>
    </lineage>
</organism>
<dbReference type="Pfam" id="PF01790">
    <property type="entry name" value="LGT"/>
    <property type="match status" value="1"/>
</dbReference>
<feature type="transmembrane region" description="Helical" evidence="7">
    <location>
        <begin position="87"/>
        <end position="105"/>
    </location>
</feature>
<keyword evidence="2 7" id="KW-1003">Cell membrane</keyword>
<evidence type="ECO:0000256" key="6">
    <source>
        <dbReference type="ARBA" id="ARBA00023136"/>
    </source>
</evidence>
<dbReference type="HOGENOM" id="CLU_013386_1_0_9"/>
<dbReference type="GO" id="GO:0005886">
    <property type="term" value="C:plasma membrane"/>
    <property type="evidence" value="ECO:0007669"/>
    <property type="project" value="UniProtKB-SubCell"/>
</dbReference>
<keyword evidence="6 7" id="KW-0472">Membrane</keyword>
<dbReference type="HAMAP" id="MF_01147">
    <property type="entry name" value="Lgt"/>
    <property type="match status" value="1"/>
</dbReference>
<feature type="transmembrane region" description="Helical" evidence="7">
    <location>
        <begin position="12"/>
        <end position="31"/>
    </location>
</feature>
<reference evidence="9" key="1">
    <citation type="journal article" date="2016" name="Genome Announc.">
        <title>Complete genome sequence of Alkaliphilus metalliredigens strain QYMF, an alkaliphilic and metal-reducing bacterium isolated from borax-contaminated leachate ponds.</title>
        <authorList>
            <person name="Hwang C."/>
            <person name="Copeland A."/>
            <person name="Lucas S."/>
            <person name="Lapidus A."/>
            <person name="Barry K."/>
            <person name="Detter J.C."/>
            <person name="Glavina Del Rio T."/>
            <person name="Hammon N."/>
            <person name="Israni S."/>
            <person name="Dalin E."/>
            <person name="Tice H."/>
            <person name="Pitluck S."/>
            <person name="Chertkov O."/>
            <person name="Brettin T."/>
            <person name="Bruce D."/>
            <person name="Han C."/>
            <person name="Schmutz J."/>
            <person name="Larimer F."/>
            <person name="Land M.L."/>
            <person name="Hauser L."/>
            <person name="Kyrpides N."/>
            <person name="Mikhailova N."/>
            <person name="Ye Q."/>
            <person name="Zhou J."/>
            <person name="Richardson P."/>
            <person name="Fields M.W."/>
        </authorList>
    </citation>
    <scope>NUCLEOTIDE SEQUENCE [LARGE SCALE GENOMIC DNA]</scope>
    <source>
        <strain evidence="9">QYMF</strain>
    </source>
</reference>
<protein>
    <recommendedName>
        <fullName evidence="7">Phosphatidylglycerol--prolipoprotein diacylglyceryl transferase</fullName>
        <ecNumber evidence="7">2.5.1.145</ecNumber>
    </recommendedName>
</protein>
<comment type="pathway">
    <text evidence="7">Protein modification; lipoprotein biosynthesis (diacylglyceryl transfer).</text>
</comment>
<evidence type="ECO:0000256" key="3">
    <source>
        <dbReference type="ARBA" id="ARBA00022679"/>
    </source>
</evidence>
<comment type="function">
    <text evidence="7">Catalyzes the transfer of the diacylglyceryl group from phosphatidylglycerol to the sulfhydryl group of the N-terminal cysteine of a prolipoprotein, the first step in the formation of mature lipoproteins.</text>
</comment>
<evidence type="ECO:0000256" key="7">
    <source>
        <dbReference type="HAMAP-Rule" id="MF_01147"/>
    </source>
</evidence>
<feature type="transmembrane region" description="Helical" evidence="7">
    <location>
        <begin position="216"/>
        <end position="235"/>
    </location>
</feature>
<keyword evidence="5 7" id="KW-1133">Transmembrane helix</keyword>
<keyword evidence="8" id="KW-0449">Lipoprotein</keyword>
<evidence type="ECO:0000256" key="2">
    <source>
        <dbReference type="ARBA" id="ARBA00022475"/>
    </source>
</evidence>
<dbReference type="OrthoDB" id="871140at2"/>
<feature type="transmembrane region" description="Helical" evidence="7">
    <location>
        <begin position="186"/>
        <end position="204"/>
    </location>
</feature>